<dbReference type="RefSeq" id="WP_190403343.1">
    <property type="nucleotide sequence ID" value="NZ_JACJQB010000017.1"/>
</dbReference>
<dbReference type="PIRSF" id="PIRSF037081">
    <property type="entry name" value="P-loop_All4644_prd"/>
    <property type="match status" value="1"/>
</dbReference>
<proteinExistence type="predicted"/>
<dbReference type="SUPFAM" id="SSF52540">
    <property type="entry name" value="P-loop containing nucleoside triphosphate hydrolases"/>
    <property type="match status" value="1"/>
</dbReference>
<dbReference type="InterPro" id="IPR017101">
    <property type="entry name" value="P-loop_ATP/GTP-bd_All4644_prd"/>
</dbReference>
<dbReference type="InterPro" id="IPR027417">
    <property type="entry name" value="P-loop_NTPase"/>
</dbReference>
<name>A0ABR7ZYZ4_9CYAN</name>
<dbReference type="EMBL" id="JACJQB010000017">
    <property type="protein sequence ID" value="MBD2188491.1"/>
    <property type="molecule type" value="Genomic_DNA"/>
</dbReference>
<reference evidence="1 2" key="1">
    <citation type="journal article" date="2020" name="ISME J.">
        <title>Comparative genomics reveals insights into cyanobacterial evolution and habitat adaptation.</title>
        <authorList>
            <person name="Chen M.Y."/>
            <person name="Teng W.K."/>
            <person name="Zhao L."/>
            <person name="Hu C.X."/>
            <person name="Zhou Y.K."/>
            <person name="Han B.P."/>
            <person name="Song L.R."/>
            <person name="Shu W.S."/>
        </authorList>
    </citation>
    <scope>NUCLEOTIDE SEQUENCE [LARGE SCALE GENOMIC DNA]</scope>
    <source>
        <strain evidence="1 2">FACHB-723</strain>
    </source>
</reference>
<keyword evidence="2" id="KW-1185">Reference proteome</keyword>
<evidence type="ECO:0000313" key="2">
    <source>
        <dbReference type="Proteomes" id="UP000642094"/>
    </source>
</evidence>
<dbReference type="Gene3D" id="3.40.50.300">
    <property type="entry name" value="P-loop containing nucleotide triphosphate hydrolases"/>
    <property type="match status" value="1"/>
</dbReference>
<gene>
    <name evidence="1" type="ORF">H6F41_10075</name>
</gene>
<comment type="caution">
    <text evidence="1">The sequence shown here is derived from an EMBL/GenBank/DDBJ whole genome shotgun (WGS) entry which is preliminary data.</text>
</comment>
<dbReference type="PANTHER" id="PTHR12435">
    <property type="match status" value="1"/>
</dbReference>
<evidence type="ECO:0000313" key="1">
    <source>
        <dbReference type="EMBL" id="MBD2188491.1"/>
    </source>
</evidence>
<accession>A0ABR7ZYZ4</accession>
<dbReference type="Proteomes" id="UP000642094">
    <property type="component" value="Unassembled WGS sequence"/>
</dbReference>
<sequence>MASVIILIGVPASGKSSLAEQMLRASNRSADRDSSSLTHGQTQLISPDRIRASLYGSAATQGNWAEIWAQVQQEFTNAAKSQQSVIYDATNYRREYRKDVIDLAKEHGFKPITGIWLNVPLWICLSRNENRDRIVPEDVVVDMYRTLTYHPPSLSEGFDRILFRDEKLDNEWID</sequence>
<protein>
    <submittedName>
        <fullName evidence="1">AAA family ATPase</fullName>
    </submittedName>
</protein>
<organism evidence="1 2">
    <name type="scientific">Pseudanabaena mucicola FACHB-723</name>
    <dbReference type="NCBI Taxonomy" id="2692860"/>
    <lineage>
        <taxon>Bacteria</taxon>
        <taxon>Bacillati</taxon>
        <taxon>Cyanobacteriota</taxon>
        <taxon>Cyanophyceae</taxon>
        <taxon>Pseudanabaenales</taxon>
        <taxon>Pseudanabaenaceae</taxon>
        <taxon>Pseudanabaena</taxon>
    </lineage>
</organism>
<dbReference type="Pfam" id="PF13671">
    <property type="entry name" value="AAA_33"/>
    <property type="match status" value="1"/>
</dbReference>